<feature type="transmembrane region" description="Helical" evidence="2">
    <location>
        <begin position="354"/>
        <end position="373"/>
    </location>
</feature>
<reference evidence="3" key="1">
    <citation type="submission" date="2021-04" db="EMBL/GenBank/DDBJ databases">
        <title>Genome based classification of Actinospica acidithermotolerans sp. nov., an actinobacterium isolated from an Indonesian hot spring.</title>
        <authorList>
            <person name="Kusuma A.B."/>
            <person name="Putra K.E."/>
            <person name="Nafisah S."/>
            <person name="Loh J."/>
            <person name="Nouioui I."/>
            <person name="Goodfellow M."/>
        </authorList>
    </citation>
    <scope>NUCLEOTIDE SEQUENCE</scope>
    <source>
        <strain evidence="3">CSCA 57</strain>
    </source>
</reference>
<evidence type="ECO:0000256" key="2">
    <source>
        <dbReference type="SAM" id="Phobius"/>
    </source>
</evidence>
<dbReference type="Proteomes" id="UP000675781">
    <property type="component" value="Unassembled WGS sequence"/>
</dbReference>
<feature type="transmembrane region" description="Helical" evidence="2">
    <location>
        <begin position="194"/>
        <end position="211"/>
    </location>
</feature>
<feature type="transmembrane region" description="Helical" evidence="2">
    <location>
        <begin position="328"/>
        <end position="347"/>
    </location>
</feature>
<feature type="transmembrane region" description="Helical" evidence="2">
    <location>
        <begin position="379"/>
        <end position="398"/>
    </location>
</feature>
<feature type="transmembrane region" description="Helical" evidence="2">
    <location>
        <begin position="266"/>
        <end position="286"/>
    </location>
</feature>
<keyword evidence="4" id="KW-1185">Reference proteome</keyword>
<feature type="transmembrane region" description="Helical" evidence="2">
    <location>
        <begin position="169"/>
        <end position="188"/>
    </location>
</feature>
<keyword evidence="2" id="KW-0472">Membrane</keyword>
<organism evidence="3 4">
    <name type="scientific">Actinospica durhamensis</name>
    <dbReference type="NCBI Taxonomy" id="1508375"/>
    <lineage>
        <taxon>Bacteria</taxon>
        <taxon>Bacillati</taxon>
        <taxon>Actinomycetota</taxon>
        <taxon>Actinomycetes</taxon>
        <taxon>Catenulisporales</taxon>
        <taxon>Actinospicaceae</taxon>
        <taxon>Actinospica</taxon>
    </lineage>
</organism>
<dbReference type="RefSeq" id="WP_212531929.1">
    <property type="nucleotide sequence ID" value="NZ_JAGSOG010000206.1"/>
</dbReference>
<gene>
    <name evidence="3" type="ORF">KDL01_29555</name>
</gene>
<evidence type="ECO:0000313" key="4">
    <source>
        <dbReference type="Proteomes" id="UP000675781"/>
    </source>
</evidence>
<feature type="transmembrane region" description="Helical" evidence="2">
    <location>
        <begin position="21"/>
        <end position="43"/>
    </location>
</feature>
<feature type="region of interest" description="Disordered" evidence="1">
    <location>
        <begin position="406"/>
        <end position="432"/>
    </location>
</feature>
<dbReference type="EMBL" id="JAGSOG010000206">
    <property type="protein sequence ID" value="MBR7837462.1"/>
    <property type="molecule type" value="Genomic_DNA"/>
</dbReference>
<feature type="transmembrane region" description="Helical" evidence="2">
    <location>
        <begin position="238"/>
        <end position="254"/>
    </location>
</feature>
<feature type="transmembrane region" description="Helical" evidence="2">
    <location>
        <begin position="132"/>
        <end position="157"/>
    </location>
</feature>
<dbReference type="AlphaFoldDB" id="A0A941ITC5"/>
<feature type="compositionally biased region" description="Polar residues" evidence="1">
    <location>
        <begin position="410"/>
        <end position="432"/>
    </location>
</feature>
<evidence type="ECO:0000256" key="1">
    <source>
        <dbReference type="SAM" id="MobiDB-lite"/>
    </source>
</evidence>
<sequence length="432" mass="46899">MRRELRIRGVVGRARRVGRSLLPPWLLSGALLVTVCSGLRIALAPARHYTWDDSYRYVMTIERILGHSGAQARALAIRWYCGDLGRTGSGGAAGVPACVAHWTAAGGLWPNTPQYNQIFIARPGYPLLAAPFVALFGLGGGLAVVAWLCAICAAWLCLLIARVAGLRPFAALAAMIAFCLVPSFFWMQQYLTEGPTMVCTLVVLLGVVWALRGKPRLGLAISGAGYLVGFVVRYSTFSVQAGLVMACVALLALCSRAHRNRRIYRIAGLHGAACVAMTVLPSFFGWPGFSNSLQDTYGDHFTKPMPPNVYHLWLSHIYTYVDHIGRMYLHEPFVLLPLLAGCVLLWIRYRTMAAVVSAAALTGVVTALAHPALGQLSRLYFQVFLLTVFGVAAVVDLVERRVRARPPRSAGSSAQAAEPTSMQHNQPLIASR</sequence>
<keyword evidence="2" id="KW-0812">Transmembrane</keyword>
<protein>
    <submittedName>
        <fullName evidence="3">Uncharacterized protein</fullName>
    </submittedName>
</protein>
<accession>A0A941ITC5</accession>
<name>A0A941ITC5_9ACTN</name>
<comment type="caution">
    <text evidence="3">The sequence shown here is derived from an EMBL/GenBank/DDBJ whole genome shotgun (WGS) entry which is preliminary data.</text>
</comment>
<proteinExistence type="predicted"/>
<evidence type="ECO:0000313" key="3">
    <source>
        <dbReference type="EMBL" id="MBR7837462.1"/>
    </source>
</evidence>
<keyword evidence="2" id="KW-1133">Transmembrane helix</keyword>